<reference evidence="1" key="1">
    <citation type="submission" date="2010-07" db="EMBL/GenBank/DDBJ databases">
        <authorList>
            <consortium name="CONSOLIDER consortium CSD2007-00005"/>
            <person name="Guazzaroni M.-E."/>
            <person name="Richter M."/>
            <person name="Garcia-Salamanca A."/>
            <person name="Yarza P."/>
            <person name="Ferrer M."/>
        </authorList>
    </citation>
    <scope>NUCLEOTIDE SEQUENCE</scope>
</reference>
<organism evidence="1">
    <name type="scientific">sediment metagenome</name>
    <dbReference type="NCBI Taxonomy" id="749907"/>
    <lineage>
        <taxon>unclassified sequences</taxon>
        <taxon>metagenomes</taxon>
        <taxon>ecological metagenomes</taxon>
    </lineage>
</organism>
<sequence length="106" mass="12873">MQLNINENIIHSPTFVFLNEIRRRNLYFSHIDLYRIEDKFVHEIVSDHVEDISTIRNKKAVTAIEWADKLSEVRKRYGRAYKDTFQSIYIKIEINKNNKRKLTVYR</sequence>
<dbReference type="AlphaFoldDB" id="D9PN24"/>
<dbReference type="GO" id="GO:0002949">
    <property type="term" value="P:tRNA threonylcarbamoyladenosine modification"/>
    <property type="evidence" value="ECO:0007669"/>
    <property type="project" value="InterPro"/>
</dbReference>
<accession>D9PN24</accession>
<dbReference type="InterPro" id="IPR027417">
    <property type="entry name" value="P-loop_NTPase"/>
</dbReference>
<comment type="caution">
    <text evidence="1">The sequence shown here is derived from an EMBL/GenBank/DDBJ whole genome shotgun (WGS) entry which is preliminary data.</text>
</comment>
<dbReference type="InterPro" id="IPR003442">
    <property type="entry name" value="T6A_TsaE"/>
</dbReference>
<gene>
    <name evidence="1" type="ORF">LDC_2953</name>
</gene>
<dbReference type="Gene3D" id="3.40.50.300">
    <property type="entry name" value="P-loop containing nucleotide triphosphate hydrolases"/>
    <property type="match status" value="1"/>
</dbReference>
<evidence type="ECO:0000313" key="1">
    <source>
        <dbReference type="EMBL" id="EFK95044.1"/>
    </source>
</evidence>
<dbReference type="Pfam" id="PF02367">
    <property type="entry name" value="TsaE"/>
    <property type="match status" value="1"/>
</dbReference>
<name>D9PN24_9ZZZZ</name>
<proteinExistence type="predicted"/>
<protein>
    <submittedName>
        <fullName evidence="1">Uncharacterized protein</fullName>
    </submittedName>
</protein>
<dbReference type="EMBL" id="ADZX01000910">
    <property type="protein sequence ID" value="EFK95044.1"/>
    <property type="molecule type" value="Genomic_DNA"/>
</dbReference>
<reference evidence="1" key="2">
    <citation type="journal article" date="2011" name="Microb. Ecol.">
        <title>Taxonomic and Functional Metagenomic Profiling of the Microbial Community in the Anoxic Sediment of a Sub-saline Shallow Lake (Laguna de Carrizo, Central Spain).</title>
        <authorList>
            <person name="Ferrer M."/>
            <person name="Guazzaroni M.E."/>
            <person name="Richter M."/>
            <person name="Garcia-Salamanca A."/>
            <person name="Yarza P."/>
            <person name="Suarez-Suarez A."/>
            <person name="Solano J."/>
            <person name="Alcaide M."/>
            <person name="van Dillewijn P."/>
            <person name="Molina-Henares M.A."/>
            <person name="Lopez-Cortes N."/>
            <person name="Al-Ramahi Y."/>
            <person name="Guerrero C."/>
            <person name="Acosta A."/>
            <person name="de Eugenio L.I."/>
            <person name="Martinez V."/>
            <person name="Marques S."/>
            <person name="Rojo F."/>
            <person name="Santero E."/>
            <person name="Genilloud O."/>
            <person name="Perez-Perez J."/>
            <person name="Rossello-Mora R."/>
            <person name="Ramos J.L."/>
        </authorList>
    </citation>
    <scope>NUCLEOTIDE SEQUENCE</scope>
</reference>